<name>A0A0D8X857_DICVI</name>
<organism evidence="1 2">
    <name type="scientific">Dictyocaulus viviparus</name>
    <name type="common">Bovine lungworm</name>
    <dbReference type="NCBI Taxonomy" id="29172"/>
    <lineage>
        <taxon>Eukaryota</taxon>
        <taxon>Metazoa</taxon>
        <taxon>Ecdysozoa</taxon>
        <taxon>Nematoda</taxon>
        <taxon>Chromadorea</taxon>
        <taxon>Rhabditida</taxon>
        <taxon>Rhabditina</taxon>
        <taxon>Rhabditomorpha</taxon>
        <taxon>Strongyloidea</taxon>
        <taxon>Metastrongylidae</taxon>
        <taxon>Dictyocaulus</taxon>
    </lineage>
</organism>
<keyword evidence="2" id="KW-1185">Reference proteome</keyword>
<dbReference type="Proteomes" id="UP000053766">
    <property type="component" value="Unassembled WGS sequence"/>
</dbReference>
<evidence type="ECO:0000313" key="2">
    <source>
        <dbReference type="Proteomes" id="UP000053766"/>
    </source>
</evidence>
<proteinExistence type="predicted"/>
<gene>
    <name evidence="1" type="ORF">DICVIV_13313</name>
</gene>
<dbReference type="AlphaFoldDB" id="A0A0D8X857"/>
<reference evidence="1 2" key="1">
    <citation type="submission" date="2013-11" db="EMBL/GenBank/DDBJ databases">
        <title>Draft genome of the bovine lungworm Dictyocaulus viviparus.</title>
        <authorList>
            <person name="Mitreva M."/>
        </authorList>
    </citation>
    <scope>NUCLEOTIDE SEQUENCE [LARGE SCALE GENOMIC DNA]</scope>
    <source>
        <strain evidence="1 2">HannoverDv2000</strain>
    </source>
</reference>
<accession>A0A0D8X857</accession>
<reference evidence="2" key="2">
    <citation type="journal article" date="2016" name="Sci. Rep.">
        <title>Dictyocaulus viviparus genome, variome and transcriptome elucidate lungworm biology and support future intervention.</title>
        <authorList>
            <person name="McNulty S.N."/>
            <person name="Strube C."/>
            <person name="Rosa B.A."/>
            <person name="Martin J.C."/>
            <person name="Tyagi R."/>
            <person name="Choi Y.J."/>
            <person name="Wang Q."/>
            <person name="Hallsworth Pepin K."/>
            <person name="Zhang X."/>
            <person name="Ozersky P."/>
            <person name="Wilson R.K."/>
            <person name="Sternberg P.W."/>
            <person name="Gasser R.B."/>
            <person name="Mitreva M."/>
        </authorList>
    </citation>
    <scope>NUCLEOTIDE SEQUENCE [LARGE SCALE GENOMIC DNA]</scope>
    <source>
        <strain evidence="2">HannoverDv2000</strain>
    </source>
</reference>
<dbReference type="EMBL" id="KN717036">
    <property type="protein sequence ID" value="KJH40723.1"/>
    <property type="molecule type" value="Genomic_DNA"/>
</dbReference>
<evidence type="ECO:0000313" key="1">
    <source>
        <dbReference type="EMBL" id="KJH40723.1"/>
    </source>
</evidence>
<protein>
    <submittedName>
        <fullName evidence="1">Uncharacterized protein</fullName>
    </submittedName>
</protein>
<feature type="non-terminal residue" evidence="1">
    <location>
        <position position="152"/>
    </location>
</feature>
<sequence>MEIIEEISSSRISPTPCVTSPSTIINVITTDLNEISTEAEIYKQYFFSHSESVADSSVSNENSIDTTGNITLNSELFNFSKSRSESSPLLLKSNYMTQNTSRSSHFRIVSDKLFRYSKKFESSKKLPECQNPQLKKTLIKFIETTTAHGIPM</sequence>